<keyword evidence="2" id="KW-0805">Transcription regulation</keyword>
<evidence type="ECO:0000256" key="2">
    <source>
        <dbReference type="ARBA" id="ARBA00023015"/>
    </source>
</evidence>
<dbReference type="SMART" id="SM00353">
    <property type="entry name" value="HLH"/>
    <property type="match status" value="1"/>
</dbReference>
<dbReference type="GO" id="GO:0000981">
    <property type="term" value="F:DNA-binding transcription factor activity, RNA polymerase II-specific"/>
    <property type="evidence" value="ECO:0007669"/>
    <property type="project" value="TreeGrafter"/>
</dbReference>
<dbReference type="EMBL" id="BKCP01000558">
    <property type="protein sequence ID" value="GER25905.1"/>
    <property type="molecule type" value="Genomic_DNA"/>
</dbReference>
<feature type="region of interest" description="Disordered" evidence="6">
    <location>
        <begin position="1"/>
        <end position="20"/>
    </location>
</feature>
<evidence type="ECO:0000256" key="5">
    <source>
        <dbReference type="ARBA" id="ARBA00023242"/>
    </source>
</evidence>
<dbReference type="Proteomes" id="UP000325081">
    <property type="component" value="Unassembled WGS sequence"/>
</dbReference>
<evidence type="ECO:0000256" key="4">
    <source>
        <dbReference type="ARBA" id="ARBA00023163"/>
    </source>
</evidence>
<dbReference type="GO" id="GO:0005634">
    <property type="term" value="C:nucleus"/>
    <property type="evidence" value="ECO:0007669"/>
    <property type="project" value="UniProtKB-SubCell"/>
</dbReference>
<dbReference type="Gene3D" id="4.10.280.10">
    <property type="entry name" value="Helix-loop-helix DNA-binding domain"/>
    <property type="match status" value="1"/>
</dbReference>
<dbReference type="GO" id="GO:0046983">
    <property type="term" value="F:protein dimerization activity"/>
    <property type="evidence" value="ECO:0007669"/>
    <property type="project" value="InterPro"/>
</dbReference>
<dbReference type="PANTHER" id="PTHR16223:SF125">
    <property type="entry name" value="OS08G0506700 PROTEIN"/>
    <property type="match status" value="1"/>
</dbReference>
<keyword evidence="3 8" id="KW-0238">DNA-binding</keyword>
<organism evidence="8 9">
    <name type="scientific">Striga asiatica</name>
    <name type="common">Asiatic witchweed</name>
    <name type="synonym">Buchnera asiatica</name>
    <dbReference type="NCBI Taxonomy" id="4170"/>
    <lineage>
        <taxon>Eukaryota</taxon>
        <taxon>Viridiplantae</taxon>
        <taxon>Streptophyta</taxon>
        <taxon>Embryophyta</taxon>
        <taxon>Tracheophyta</taxon>
        <taxon>Spermatophyta</taxon>
        <taxon>Magnoliopsida</taxon>
        <taxon>eudicotyledons</taxon>
        <taxon>Gunneridae</taxon>
        <taxon>Pentapetalae</taxon>
        <taxon>asterids</taxon>
        <taxon>lamiids</taxon>
        <taxon>Lamiales</taxon>
        <taxon>Orobanchaceae</taxon>
        <taxon>Buchnereae</taxon>
        <taxon>Striga</taxon>
    </lineage>
</organism>
<name>A0A5A7NZE3_STRAF</name>
<feature type="compositionally biased region" description="Low complexity" evidence="6">
    <location>
        <begin position="1"/>
        <end position="19"/>
    </location>
</feature>
<keyword evidence="9" id="KW-1185">Reference proteome</keyword>
<keyword evidence="5" id="KW-0539">Nucleus</keyword>
<dbReference type="AlphaFoldDB" id="A0A5A7NZE3"/>
<dbReference type="InterPro" id="IPR011598">
    <property type="entry name" value="bHLH_dom"/>
</dbReference>
<dbReference type="InterPro" id="IPR045843">
    <property type="entry name" value="IND-like"/>
</dbReference>
<sequence>MEFSGNNNNRSQNNSGLLRYKSDPTSLLANLTNMTSSGISCDVINTVDVMKKGDNSCNKAMNSQLPPKYTRKNGGQSYVKPVNYYSAGIDYESHGKISSSLVRQNSSPAGLFPQLNPQSGYMGSKFDYETNGSSFTSFGSWSNSYSCDAEDFFKSDELDRDRAPFVDHFQIEEHGDSHNLLSVPKTAAHEKTDAKKKLLHFEDTVPCKVRAKRGCATHPRSIAERVRRTRISERMRKLQDIVPNMDKQTTTAKMLDFAVEYIKDLQKQYKALIEIRANCKCLASEKVNLNEAL</sequence>
<keyword evidence="4" id="KW-0804">Transcription</keyword>
<dbReference type="Pfam" id="PF00010">
    <property type="entry name" value="HLH"/>
    <property type="match status" value="1"/>
</dbReference>
<dbReference type="PANTHER" id="PTHR16223">
    <property type="entry name" value="TRANSCRIPTION FACTOR BHLH83-RELATED"/>
    <property type="match status" value="1"/>
</dbReference>
<gene>
    <name evidence="8" type="ORF">STAS_01506</name>
</gene>
<comment type="subcellular location">
    <subcellularLocation>
        <location evidence="1">Nucleus</location>
    </subcellularLocation>
</comment>
<dbReference type="FunFam" id="4.10.280.10:FF:000021">
    <property type="entry name" value="Transcription factor bHLH130 family"/>
    <property type="match status" value="1"/>
</dbReference>
<evidence type="ECO:0000313" key="8">
    <source>
        <dbReference type="EMBL" id="GER25905.1"/>
    </source>
</evidence>
<evidence type="ECO:0000313" key="9">
    <source>
        <dbReference type="Proteomes" id="UP000325081"/>
    </source>
</evidence>
<dbReference type="OrthoDB" id="2019494at2759"/>
<dbReference type="PROSITE" id="PS50888">
    <property type="entry name" value="BHLH"/>
    <property type="match status" value="1"/>
</dbReference>
<evidence type="ECO:0000256" key="6">
    <source>
        <dbReference type="SAM" id="MobiDB-lite"/>
    </source>
</evidence>
<dbReference type="SUPFAM" id="SSF47459">
    <property type="entry name" value="HLH, helix-loop-helix DNA-binding domain"/>
    <property type="match status" value="1"/>
</dbReference>
<evidence type="ECO:0000256" key="1">
    <source>
        <dbReference type="ARBA" id="ARBA00004123"/>
    </source>
</evidence>
<comment type="caution">
    <text evidence="8">The sequence shown here is derived from an EMBL/GenBank/DDBJ whole genome shotgun (WGS) entry which is preliminary data.</text>
</comment>
<dbReference type="GO" id="GO:0000978">
    <property type="term" value="F:RNA polymerase II cis-regulatory region sequence-specific DNA binding"/>
    <property type="evidence" value="ECO:0007669"/>
    <property type="project" value="TreeGrafter"/>
</dbReference>
<dbReference type="InterPro" id="IPR036638">
    <property type="entry name" value="HLH_DNA-bd_sf"/>
</dbReference>
<accession>A0A5A7NZE3</accession>
<protein>
    <submittedName>
        <fullName evidence="8">Basic helix-loop-helix (BHLH) DNA-bindingsuperfamily protein</fullName>
    </submittedName>
</protein>
<reference evidence="9" key="1">
    <citation type="journal article" date="2019" name="Curr. Biol.">
        <title>Genome Sequence of Striga asiatica Provides Insight into the Evolution of Plant Parasitism.</title>
        <authorList>
            <person name="Yoshida S."/>
            <person name="Kim S."/>
            <person name="Wafula E.K."/>
            <person name="Tanskanen J."/>
            <person name="Kim Y.M."/>
            <person name="Honaas L."/>
            <person name="Yang Z."/>
            <person name="Spallek T."/>
            <person name="Conn C.E."/>
            <person name="Ichihashi Y."/>
            <person name="Cheong K."/>
            <person name="Cui S."/>
            <person name="Der J.P."/>
            <person name="Gundlach H."/>
            <person name="Jiao Y."/>
            <person name="Hori C."/>
            <person name="Ishida J.K."/>
            <person name="Kasahara H."/>
            <person name="Kiba T."/>
            <person name="Kim M.S."/>
            <person name="Koo N."/>
            <person name="Laohavisit A."/>
            <person name="Lee Y.H."/>
            <person name="Lumba S."/>
            <person name="McCourt P."/>
            <person name="Mortimer J.C."/>
            <person name="Mutuku J.M."/>
            <person name="Nomura T."/>
            <person name="Sasaki-Sekimoto Y."/>
            <person name="Seto Y."/>
            <person name="Wang Y."/>
            <person name="Wakatake T."/>
            <person name="Sakakibara H."/>
            <person name="Demura T."/>
            <person name="Yamaguchi S."/>
            <person name="Yoneyama K."/>
            <person name="Manabe R.I."/>
            <person name="Nelson D.C."/>
            <person name="Schulman A.H."/>
            <person name="Timko M.P."/>
            <person name="dePamphilis C.W."/>
            <person name="Choi D."/>
            <person name="Shirasu K."/>
        </authorList>
    </citation>
    <scope>NUCLEOTIDE SEQUENCE [LARGE SCALE GENOMIC DNA]</scope>
    <source>
        <strain evidence="9">cv. UVA1</strain>
    </source>
</reference>
<evidence type="ECO:0000256" key="3">
    <source>
        <dbReference type="ARBA" id="ARBA00023125"/>
    </source>
</evidence>
<evidence type="ECO:0000259" key="7">
    <source>
        <dbReference type="PROSITE" id="PS50888"/>
    </source>
</evidence>
<feature type="domain" description="BHLH" evidence="7">
    <location>
        <begin position="215"/>
        <end position="265"/>
    </location>
</feature>
<proteinExistence type="predicted"/>